<feature type="coiled-coil region" evidence="1">
    <location>
        <begin position="281"/>
        <end position="314"/>
    </location>
</feature>
<dbReference type="EMBL" id="JAPFFF010000003">
    <property type="protein sequence ID" value="KAK8894604.1"/>
    <property type="molecule type" value="Genomic_DNA"/>
</dbReference>
<feature type="coiled-coil region" evidence="1">
    <location>
        <begin position="978"/>
        <end position="1005"/>
    </location>
</feature>
<feature type="coiled-coil region" evidence="1">
    <location>
        <begin position="624"/>
        <end position="825"/>
    </location>
</feature>
<accession>A0ABR2KU06</accession>
<evidence type="ECO:0000313" key="4">
    <source>
        <dbReference type="Proteomes" id="UP001470230"/>
    </source>
</evidence>
<dbReference type="Gene3D" id="6.10.250.3110">
    <property type="match status" value="1"/>
</dbReference>
<reference evidence="3 4" key="1">
    <citation type="submission" date="2024-04" db="EMBL/GenBank/DDBJ databases">
        <title>Tritrichomonas musculus Genome.</title>
        <authorList>
            <person name="Alves-Ferreira E."/>
            <person name="Grigg M."/>
            <person name="Lorenzi H."/>
            <person name="Galac M."/>
        </authorList>
    </citation>
    <scope>NUCLEOTIDE SEQUENCE [LARGE SCALE GENOMIC DNA]</scope>
    <source>
        <strain evidence="3 4">EAF2021</strain>
    </source>
</reference>
<keyword evidence="1" id="KW-0175">Coiled coil</keyword>
<protein>
    <submittedName>
        <fullName evidence="3">Uncharacterized protein</fullName>
    </submittedName>
</protein>
<evidence type="ECO:0000313" key="3">
    <source>
        <dbReference type="EMBL" id="KAK8894604.1"/>
    </source>
</evidence>
<sequence>MSSESSSVANLKKQIDEIAEINIESSQNVSDLLADINLLSPKSNSSPTSPNESDDHLLDFLDDSELCNETPKSHKYINSFSPQEGSSFALSSSNSNVNSPNSANIDHESDVNSFLTAFNTKYDLAACSLFDVLDLIDSLLSNSSKKQKKNEEEKRQKSAADEIIQNNNMASIKNENNALRSKLDEATNSMKDAQHLIQTLEQQVENLKSTNSFLQKSNDSLQNDISNLQNSLNSIHSLMENQLDDLSTLGSQRSELIEITKKQDALIQQYDQTSKSIQQTIQQQIQNNQLKQEKSAALEENQNNLQNKKRTEDELYNIMSSLIRIVDDSQLNNELSDNIHSIRDNSQLRLNERIINIINNVIEFASIKNEKCDQYTKEHQKALNSQITLRKKCIEILTLFEEELNFLQNLSHSSDLQSIVFNAGKKSTSPLMTEDIRSELIRQCASLGTFVEETIGIITLEKFEESFEVPDGIEGTHIFDLLQSSQAADSLSKLFENFDNENIEVRELFDLFSAQVFINSLLKNHTNELLMRISHCGREISNLRQELDEQATDQEQTDTMKKLIKHFRHRDNKLRRYLSKYIRIPEDTPTNDLVIALLEGYDVQEKSKKNSKNKRETVPLIQENKQLKEDLEHCIKELNQYKTMLANNQNEQNEESLNQIKQLQLKLEECKQNCKELKSQLDSTLEELETLKTSNTEKDLKIEEFASQIESTEKSHQNALREANERIDFTLCENKKMKQQISSFENTMVKVKKNRQQLGREIDRLKKINMQLTESLDSQHNKMKSEYCSTIRDLTETNEKLTREISNLQSQVQILTAKNQQLSSENATLNIAKKSADLKLRSIDEKINLEKKNLQSQISAQVTAAQVEQSKMINEMNSLIDDVIERLSSLSYSTDPILQSQNTDSQSLSSTNRCACLKHTVSIVEEEFNRARKTQSMYVDLLETVKEAEKLLNIQSPDRLVNEIQLLLSEQSKNDKTLSENEKKVKIDRQELEKLKRDSKKHETEIIQLKQWENWAKRIHRIIHEAEYAHLDSDQLRQALEEALLASVSSRSIFLRVESLRVQKNILMKYDKRFLNSHQSIRPSICPIIAICLCIRRMQKVAGCLPLSISNTESKLNISLKRKSIADRNTDFSIEEDIDININHRPSLSSKKSQSSRKDRETPRKKKSSSKHNQKERNSCKSPLRPLIPMFV</sequence>
<feature type="compositionally biased region" description="Basic residues" evidence="2">
    <location>
        <begin position="1163"/>
        <end position="1172"/>
    </location>
</feature>
<name>A0ABR2KU06_9EUKA</name>
<dbReference type="Proteomes" id="UP001470230">
    <property type="component" value="Unassembled WGS sequence"/>
</dbReference>
<keyword evidence="4" id="KW-1185">Reference proteome</keyword>
<feature type="region of interest" description="Disordered" evidence="2">
    <location>
        <begin position="1145"/>
        <end position="1192"/>
    </location>
</feature>
<organism evidence="3 4">
    <name type="scientific">Tritrichomonas musculus</name>
    <dbReference type="NCBI Taxonomy" id="1915356"/>
    <lineage>
        <taxon>Eukaryota</taxon>
        <taxon>Metamonada</taxon>
        <taxon>Parabasalia</taxon>
        <taxon>Tritrichomonadida</taxon>
        <taxon>Tritrichomonadidae</taxon>
        <taxon>Tritrichomonas</taxon>
    </lineage>
</organism>
<evidence type="ECO:0000256" key="1">
    <source>
        <dbReference type="SAM" id="Coils"/>
    </source>
</evidence>
<gene>
    <name evidence="3" type="ORF">M9Y10_023041</name>
</gene>
<feature type="coiled-coil region" evidence="1">
    <location>
        <begin position="136"/>
        <end position="231"/>
    </location>
</feature>
<comment type="caution">
    <text evidence="3">The sequence shown here is derived from an EMBL/GenBank/DDBJ whole genome shotgun (WGS) entry which is preliminary data.</text>
</comment>
<evidence type="ECO:0000256" key="2">
    <source>
        <dbReference type="SAM" id="MobiDB-lite"/>
    </source>
</evidence>
<proteinExistence type="predicted"/>